<evidence type="ECO:0000256" key="4">
    <source>
        <dbReference type="ARBA" id="ARBA00023242"/>
    </source>
</evidence>
<dbReference type="PIRSF" id="PIRSF017300">
    <property type="entry name" value="snoRNP_Mpp10"/>
    <property type="match status" value="1"/>
</dbReference>
<keyword evidence="2 7" id="KW-0690">Ribosome biogenesis</keyword>
<evidence type="ECO:0000313" key="10">
    <source>
        <dbReference type="Proteomes" id="UP000541558"/>
    </source>
</evidence>
<dbReference type="GO" id="GO:0005732">
    <property type="term" value="C:sno(s)RNA-containing ribonucleoprotein complex"/>
    <property type="evidence" value="ECO:0007669"/>
    <property type="project" value="UniProtKB-UniRule"/>
</dbReference>
<dbReference type="InterPro" id="IPR012173">
    <property type="entry name" value="Mpp10"/>
</dbReference>
<dbReference type="GO" id="GO:0034457">
    <property type="term" value="C:Mpp10 complex"/>
    <property type="evidence" value="ECO:0007669"/>
    <property type="project" value="UniProtKB-UniRule"/>
</dbReference>
<feature type="region of interest" description="Disordered" evidence="8">
    <location>
        <begin position="91"/>
        <end position="121"/>
    </location>
</feature>
<feature type="compositionally biased region" description="Acidic residues" evidence="8">
    <location>
        <begin position="461"/>
        <end position="471"/>
    </location>
</feature>
<evidence type="ECO:0000313" key="9">
    <source>
        <dbReference type="EMBL" id="KAF5314026.1"/>
    </source>
</evidence>
<gene>
    <name evidence="9" type="ORF">D9611_006898</name>
</gene>
<reference evidence="9 10" key="1">
    <citation type="journal article" date="2020" name="ISME J.">
        <title>Uncovering the hidden diversity of litter-decomposition mechanisms in mushroom-forming fungi.</title>
        <authorList>
            <person name="Floudas D."/>
            <person name="Bentzer J."/>
            <person name="Ahren D."/>
            <person name="Johansson T."/>
            <person name="Persson P."/>
            <person name="Tunlid A."/>
        </authorList>
    </citation>
    <scope>NUCLEOTIDE SEQUENCE [LARGE SCALE GENOMIC DNA]</scope>
    <source>
        <strain evidence="9 10">CBS 175.51</strain>
    </source>
</reference>
<organism evidence="9 10">
    <name type="scientific">Ephemerocybe angulata</name>
    <dbReference type="NCBI Taxonomy" id="980116"/>
    <lineage>
        <taxon>Eukaryota</taxon>
        <taxon>Fungi</taxon>
        <taxon>Dikarya</taxon>
        <taxon>Basidiomycota</taxon>
        <taxon>Agaricomycotina</taxon>
        <taxon>Agaricomycetes</taxon>
        <taxon>Agaricomycetidae</taxon>
        <taxon>Agaricales</taxon>
        <taxon>Agaricineae</taxon>
        <taxon>Psathyrellaceae</taxon>
        <taxon>Ephemerocybe</taxon>
    </lineage>
</organism>
<feature type="compositionally biased region" description="Polar residues" evidence="8">
    <location>
        <begin position="91"/>
        <end position="104"/>
    </location>
</feature>
<dbReference type="OrthoDB" id="445326at2759"/>
<proteinExistence type="inferred from homology"/>
<dbReference type="EMBL" id="JAACJK010000222">
    <property type="protein sequence ID" value="KAF5314026.1"/>
    <property type="molecule type" value="Genomic_DNA"/>
</dbReference>
<dbReference type="AlphaFoldDB" id="A0A8H5B0G0"/>
<name>A0A8H5B0G0_9AGAR</name>
<feature type="compositionally biased region" description="Acidic residues" evidence="8">
    <location>
        <begin position="393"/>
        <end position="449"/>
    </location>
</feature>
<protein>
    <recommendedName>
        <fullName evidence="7">U3 small nucleolar ribonucleoprotein protein MPP10</fullName>
    </recommendedName>
</protein>
<feature type="region of interest" description="Disordered" evidence="8">
    <location>
        <begin position="179"/>
        <end position="271"/>
    </location>
</feature>
<feature type="region of interest" description="Disordered" evidence="8">
    <location>
        <begin position="288"/>
        <end position="484"/>
    </location>
</feature>
<feature type="compositionally biased region" description="Basic and acidic residues" evidence="8">
    <location>
        <begin position="361"/>
        <end position="379"/>
    </location>
</feature>
<comment type="similarity">
    <text evidence="6 7">Belongs to the MPP10 family.</text>
</comment>
<evidence type="ECO:0000256" key="7">
    <source>
        <dbReference type="PIRNR" id="PIRNR017300"/>
    </source>
</evidence>
<evidence type="ECO:0000256" key="3">
    <source>
        <dbReference type="ARBA" id="ARBA00022552"/>
    </source>
</evidence>
<dbReference type="GO" id="GO:0006364">
    <property type="term" value="P:rRNA processing"/>
    <property type="evidence" value="ECO:0007669"/>
    <property type="project" value="UniProtKB-KW"/>
</dbReference>
<keyword evidence="4 7" id="KW-0539">Nucleus</keyword>
<comment type="function">
    <text evidence="7">Involved in nucleolar processing of pre-18S ribosomal RNA.</text>
</comment>
<keyword evidence="5 7" id="KW-0687">Ribonucleoprotein</keyword>
<feature type="compositionally biased region" description="Acidic residues" evidence="8">
    <location>
        <begin position="321"/>
        <end position="331"/>
    </location>
</feature>
<evidence type="ECO:0000256" key="6">
    <source>
        <dbReference type="ARBA" id="ARBA00029455"/>
    </source>
</evidence>
<dbReference type="GO" id="GO:0032040">
    <property type="term" value="C:small-subunit processome"/>
    <property type="evidence" value="ECO:0007669"/>
    <property type="project" value="TreeGrafter"/>
</dbReference>
<feature type="compositionally biased region" description="Acidic residues" evidence="8">
    <location>
        <begin position="182"/>
        <end position="243"/>
    </location>
</feature>
<keyword evidence="3 7" id="KW-0698">rRNA processing</keyword>
<dbReference type="PANTHER" id="PTHR17039">
    <property type="entry name" value="U3 SMALL NUCLEOLAR RIBONUCLEOPROTEIN PROTEIN MPP10"/>
    <property type="match status" value="1"/>
</dbReference>
<feature type="compositionally biased region" description="Acidic residues" evidence="8">
    <location>
        <begin position="302"/>
        <end position="313"/>
    </location>
</feature>
<dbReference type="Proteomes" id="UP000541558">
    <property type="component" value="Unassembled WGS sequence"/>
</dbReference>
<evidence type="ECO:0000256" key="1">
    <source>
        <dbReference type="ARBA" id="ARBA00004604"/>
    </source>
</evidence>
<evidence type="ECO:0000256" key="5">
    <source>
        <dbReference type="ARBA" id="ARBA00023274"/>
    </source>
</evidence>
<feature type="compositionally biased region" description="Basic and acidic residues" evidence="8">
    <location>
        <begin position="472"/>
        <end position="481"/>
    </location>
</feature>
<comment type="subcellular location">
    <subcellularLocation>
        <location evidence="1 7">Nucleus</location>
        <location evidence="1 7">Nucleolus</location>
    </subcellularLocation>
</comment>
<keyword evidence="10" id="KW-1185">Reference proteome</keyword>
<feature type="compositionally biased region" description="Basic and acidic residues" evidence="8">
    <location>
        <begin position="450"/>
        <end position="460"/>
    </location>
</feature>
<dbReference type="Pfam" id="PF04006">
    <property type="entry name" value="Mpp10"/>
    <property type="match status" value="1"/>
</dbReference>
<comment type="caution">
    <text evidence="9">The sequence shown here is derived from an EMBL/GenBank/DDBJ whole genome shotgun (WGS) entry which is preliminary data.</text>
</comment>
<evidence type="ECO:0000256" key="8">
    <source>
        <dbReference type="SAM" id="MobiDB-lite"/>
    </source>
</evidence>
<sequence>MPNTPIHFHQGNFDLPPLTLRHTVMASESAVSTIPELSTLSKAVETPEQLASGSQAIQNAALGAAKFIFDLSLKSEEDSLKHVNDLISSITPSAAPQTRSQSRNATRETVPPPPKSLFKPTPLTTLFTENLDEDQIWAQLDIRTKQVCEVLDVVLEGELPGEEAEEEDEFEKAMREEAAGMEFDDEEGFSEDSEEDDEEDSEEEEDEEEGEDEDEEMYEGFEDEDGEEGLMDLNGSDDEEEVDGQPAEESASSSEEELPSRPRKRKKGVTSELDDGFFNLSSFKAEIEKAEARSSSRGHLAEEDDSDEEELGDIDLFAPVEGDDVEEDDESKELFYADFFEAPRNAPKPAAPASKKSKAAPKADKTGSRGVRFHDEVRVKKIKRSGKGRSLNDDEEEEEDEDDDYEDVFGEAMGEEDESGSEFGEEDEDDEEGSDANDSEDDSEEEDEGRETMERLKDDLLADDDDEDDEQKDMTTHEKRMAALKAQISELETENVSKKHWTLMGEADTRTRPQNSLLEEDLEFERTMKPTPVITEEAVQSLEELIKARILENNFDDVVRIRAMEDKPFLPSRLLELKDTQSQQSLAQIYESDYMAAQEGGALPDDRDGKLKKEHDEIEEQWDKICSKLDALSNAHFVPKQPKSLISTVSNVSTATMESALPTTKSAASMLAPEEVFAAGSSQPRARTEMTPSEKKALRLKERKAKRKQRDLLDKTVDKVAKMRGVGSVKKQKQAALDSIVKHGKGVTVVGKAAKDLKSRGKMPKKS</sequence>
<dbReference type="PANTHER" id="PTHR17039:SF0">
    <property type="entry name" value="U3 SMALL NUCLEOLAR RIBONUCLEOPROTEIN PROTEIN MPP10"/>
    <property type="match status" value="1"/>
</dbReference>
<evidence type="ECO:0000256" key="2">
    <source>
        <dbReference type="ARBA" id="ARBA00022517"/>
    </source>
</evidence>
<accession>A0A8H5B0G0</accession>